<proteinExistence type="predicted"/>
<evidence type="ECO:0000256" key="1">
    <source>
        <dbReference type="SAM" id="Phobius"/>
    </source>
</evidence>
<keyword evidence="1" id="KW-1133">Transmembrane helix</keyword>
<protein>
    <submittedName>
        <fullName evidence="2">Uncharacterized protein</fullName>
    </submittedName>
</protein>
<reference evidence="2 3" key="1">
    <citation type="submission" date="2019-08" db="EMBL/GenBank/DDBJ databases">
        <title>Deep-cultivation of Planctomycetes and their phenomic and genomic characterization uncovers novel biology.</title>
        <authorList>
            <person name="Wiegand S."/>
            <person name="Jogler M."/>
            <person name="Boedeker C."/>
            <person name="Pinto D."/>
            <person name="Vollmers J."/>
            <person name="Rivas-Marin E."/>
            <person name="Kohn T."/>
            <person name="Peeters S.H."/>
            <person name="Heuer A."/>
            <person name="Rast P."/>
            <person name="Oberbeckmann S."/>
            <person name="Bunk B."/>
            <person name="Jeske O."/>
            <person name="Meyerdierks A."/>
            <person name="Storesund J.E."/>
            <person name="Kallscheuer N."/>
            <person name="Luecker S."/>
            <person name="Lage O.M."/>
            <person name="Pohl T."/>
            <person name="Merkel B.J."/>
            <person name="Hornburger P."/>
            <person name="Mueller R.-W."/>
            <person name="Bruemmer F."/>
            <person name="Labrenz M."/>
            <person name="Spormann A.M."/>
            <person name="Op den Camp H."/>
            <person name="Overmann J."/>
            <person name="Amann R."/>
            <person name="Jetten M.S.M."/>
            <person name="Mascher T."/>
            <person name="Medema M.H."/>
            <person name="Devos D.P."/>
            <person name="Kaster A.-K."/>
            <person name="Ovreas L."/>
            <person name="Rohde M."/>
            <person name="Galperin M.Y."/>
            <person name="Jogler C."/>
        </authorList>
    </citation>
    <scope>NUCLEOTIDE SEQUENCE [LARGE SCALE GENOMIC DNA]</scope>
    <source>
        <strain evidence="2 3">Pr1d</strain>
    </source>
</reference>
<keyword evidence="1" id="KW-0472">Membrane</keyword>
<feature type="transmembrane region" description="Helical" evidence="1">
    <location>
        <begin position="64"/>
        <end position="86"/>
    </location>
</feature>
<dbReference type="AlphaFoldDB" id="A0A5B9QGT8"/>
<keyword evidence="3" id="KW-1185">Reference proteome</keyword>
<dbReference type="KEGG" id="bgok:Pr1d_34750"/>
<dbReference type="Proteomes" id="UP000323917">
    <property type="component" value="Chromosome"/>
</dbReference>
<keyword evidence="1" id="KW-0812">Transmembrane</keyword>
<dbReference type="EMBL" id="CP042913">
    <property type="protein sequence ID" value="QEG36166.1"/>
    <property type="molecule type" value="Genomic_DNA"/>
</dbReference>
<organism evidence="2 3">
    <name type="scientific">Bythopirellula goksoeyrii</name>
    <dbReference type="NCBI Taxonomy" id="1400387"/>
    <lineage>
        <taxon>Bacteria</taxon>
        <taxon>Pseudomonadati</taxon>
        <taxon>Planctomycetota</taxon>
        <taxon>Planctomycetia</taxon>
        <taxon>Pirellulales</taxon>
        <taxon>Lacipirellulaceae</taxon>
        <taxon>Bythopirellula</taxon>
    </lineage>
</organism>
<name>A0A5B9QGT8_9BACT</name>
<sequence>MRFAFPRHPRDVEQRWSPLSSTLAWSRYQCLAREVLRTCTSVLWLAALVYYLKFSLRLAEGPILYSAYLVLGSACLLMFPYLWVAYRCLIGVGGHRVGPLAMLLGGHSRWRKDWVEQVAEPNERLAELVHVTSGELQRIDTNMKQQRLRGEELAIATAERMKLLFQLDEAIPSQWRHEAMFVGKPHDDRTQAFASDQIERDVRLCLASVVLQVFTVFDHVLAYRTGSTSLVLLLDRRFTGHETKVRAAISLDKLGGSYQWCFEIFSAYFFLPGFVNSQAGLIPAEGDLENVKQDLLGSPWSAPFRVGIFSLLNPLNLFRVLNLVFQGLGCREEAAARHSSLPYFRNNYLGSGDFTDLCLINKMRSTAMAQGEHYHGNKIAVPTERMEQATEQLTLTLQQEIQKAIRDTLEMAAHLNAV</sequence>
<gene>
    <name evidence="2" type="ORF">Pr1d_34750</name>
</gene>
<evidence type="ECO:0000313" key="2">
    <source>
        <dbReference type="EMBL" id="QEG36166.1"/>
    </source>
</evidence>
<evidence type="ECO:0000313" key="3">
    <source>
        <dbReference type="Proteomes" id="UP000323917"/>
    </source>
</evidence>
<accession>A0A5B9QGT8</accession>